<feature type="non-terminal residue" evidence="1">
    <location>
        <position position="1"/>
    </location>
</feature>
<proteinExistence type="predicted"/>
<name>A0A9P9DCH6_9HYPO</name>
<dbReference type="SUPFAM" id="SSF159245">
    <property type="entry name" value="AttH-like"/>
    <property type="match status" value="1"/>
</dbReference>
<dbReference type="PANTHER" id="PTHR40617:SF1">
    <property type="entry name" value="ATTH DOMAIN-CONTAINING PROTEIN-RELATED"/>
    <property type="match status" value="1"/>
</dbReference>
<dbReference type="PANTHER" id="PTHR40617">
    <property type="entry name" value="TERPENE CYCLASE ASQC"/>
    <property type="match status" value="1"/>
</dbReference>
<reference evidence="1" key="1">
    <citation type="journal article" date="2021" name="Nat. Commun.">
        <title>Genetic determinants of endophytism in the Arabidopsis root mycobiome.</title>
        <authorList>
            <person name="Mesny F."/>
            <person name="Miyauchi S."/>
            <person name="Thiergart T."/>
            <person name="Pickel B."/>
            <person name="Atanasova L."/>
            <person name="Karlsson M."/>
            <person name="Huettel B."/>
            <person name="Barry K.W."/>
            <person name="Haridas S."/>
            <person name="Chen C."/>
            <person name="Bauer D."/>
            <person name="Andreopoulos W."/>
            <person name="Pangilinan J."/>
            <person name="LaButti K."/>
            <person name="Riley R."/>
            <person name="Lipzen A."/>
            <person name="Clum A."/>
            <person name="Drula E."/>
            <person name="Henrissat B."/>
            <person name="Kohler A."/>
            <person name="Grigoriev I.V."/>
            <person name="Martin F.M."/>
            <person name="Hacquard S."/>
        </authorList>
    </citation>
    <scope>NUCLEOTIDE SEQUENCE</scope>
    <source>
        <strain evidence="1">MPI-CAGE-AT-0147</strain>
    </source>
</reference>
<evidence type="ECO:0008006" key="3">
    <source>
        <dbReference type="Google" id="ProtNLM"/>
    </source>
</evidence>
<dbReference type="Pfam" id="PF17186">
    <property type="entry name" value="Lipocalin_9"/>
    <property type="match status" value="1"/>
</dbReference>
<evidence type="ECO:0000313" key="2">
    <source>
        <dbReference type="Proteomes" id="UP000738349"/>
    </source>
</evidence>
<protein>
    <recommendedName>
        <fullName evidence="3">AttH domain-containing protein</fullName>
    </recommendedName>
</protein>
<dbReference type="OrthoDB" id="5295747at2759"/>
<gene>
    <name evidence="1" type="ORF">EDB81DRAFT_619138</name>
</gene>
<dbReference type="Proteomes" id="UP000738349">
    <property type="component" value="Unassembled WGS sequence"/>
</dbReference>
<accession>A0A9P9DCH6</accession>
<evidence type="ECO:0000313" key="1">
    <source>
        <dbReference type="EMBL" id="KAH7116442.1"/>
    </source>
</evidence>
<keyword evidence="2" id="KW-1185">Reference proteome</keyword>
<dbReference type="InterPro" id="IPR053112">
    <property type="entry name" value="Fungal_Dehydratase/Hydratase"/>
</dbReference>
<dbReference type="AlphaFoldDB" id="A0A9P9DCH6"/>
<comment type="caution">
    <text evidence="1">The sequence shown here is derived from an EMBL/GenBank/DDBJ whole genome shotgun (WGS) entry which is preliminary data.</text>
</comment>
<dbReference type="EMBL" id="JAGMUV010000029">
    <property type="protein sequence ID" value="KAH7116442.1"/>
    <property type="molecule type" value="Genomic_DNA"/>
</dbReference>
<sequence>TEWALPSCRTTGTLTLDDKVLTIDPTNSFTSYDRQFSHGAPLGNWTWFELNFPKSEIKTSVRAIDSNEPYPGNWRFATVRTKTGMEILTLDFDSSKDKTWTSPDSNITYPLQWDVKFSNGDYLSISSMRPAQEMYGTRSATDIAYEGGVVAKGSFMGQKTGFGVVEIV</sequence>
<feature type="non-terminal residue" evidence="1">
    <location>
        <position position="168"/>
    </location>
</feature>
<dbReference type="InterPro" id="IPR023374">
    <property type="entry name" value="AttH-like_dom_sf"/>
</dbReference>
<dbReference type="Gene3D" id="2.40.370.10">
    <property type="entry name" value="AttH-like domain"/>
    <property type="match status" value="1"/>
</dbReference>
<organism evidence="1 2">
    <name type="scientific">Dactylonectria macrodidyma</name>
    <dbReference type="NCBI Taxonomy" id="307937"/>
    <lineage>
        <taxon>Eukaryota</taxon>
        <taxon>Fungi</taxon>
        <taxon>Dikarya</taxon>
        <taxon>Ascomycota</taxon>
        <taxon>Pezizomycotina</taxon>
        <taxon>Sordariomycetes</taxon>
        <taxon>Hypocreomycetidae</taxon>
        <taxon>Hypocreales</taxon>
        <taxon>Nectriaceae</taxon>
        <taxon>Dactylonectria</taxon>
    </lineage>
</organism>